<dbReference type="InterPro" id="IPR002509">
    <property type="entry name" value="NODB_dom"/>
</dbReference>
<dbReference type="PROSITE" id="PS51677">
    <property type="entry name" value="NODB"/>
    <property type="match status" value="1"/>
</dbReference>
<evidence type="ECO:0000259" key="1">
    <source>
        <dbReference type="PROSITE" id="PS51677"/>
    </source>
</evidence>
<feature type="domain" description="NodB homology" evidence="1">
    <location>
        <begin position="1"/>
        <end position="97"/>
    </location>
</feature>
<dbReference type="Proteomes" id="UP000487757">
    <property type="component" value="Unassembled WGS sequence"/>
</dbReference>
<evidence type="ECO:0000313" key="3">
    <source>
        <dbReference type="Proteomes" id="UP000487757"/>
    </source>
</evidence>
<dbReference type="PANTHER" id="PTHR47561">
    <property type="entry name" value="POLYSACCHARIDE DEACETYLASE FAMILY PROTEIN (AFU_ORTHOLOGUE AFUA_6G05030)"/>
    <property type="match status" value="1"/>
</dbReference>
<organism evidence="2 3">
    <name type="scientific">Pedobacter petrophilus</name>
    <dbReference type="NCBI Taxonomy" id="1908241"/>
    <lineage>
        <taxon>Bacteria</taxon>
        <taxon>Pseudomonadati</taxon>
        <taxon>Bacteroidota</taxon>
        <taxon>Sphingobacteriia</taxon>
        <taxon>Sphingobacteriales</taxon>
        <taxon>Sphingobacteriaceae</taxon>
        <taxon>Pedobacter</taxon>
    </lineage>
</organism>
<sequence length="263" mass="30679">MVLLSFDIEEFDMPFEYGKEISFADQISISRAGTIAILDLLDQHEIKATFFCTVTFAENVPDLIERITTTGHELASHGYYHSNFKPEHLLQSKVRLEELSGQAITGYRMARMMPVDEKEIEKAGYTYNTSINPTYLPGRYNNFNISRTHFKKQNVLQIPASVSPVIRFPLFWLSFHNLPLALYKFLAAWTYKKDQYLNIYFHPWEFTDLDQVERFGFPGYVRKNTGLKMIKRMDSLISWMKSRNYQFGTFQEFIGKLSGSNPI</sequence>
<comment type="caution">
    <text evidence="2">The sequence shown here is derived from an EMBL/GenBank/DDBJ whole genome shotgun (WGS) entry which is preliminary data.</text>
</comment>
<keyword evidence="3" id="KW-1185">Reference proteome</keyword>
<protein>
    <submittedName>
        <fullName evidence="2">Polysaccharide deacetylase family protein</fullName>
    </submittedName>
</protein>
<dbReference type="GO" id="GO:0005975">
    <property type="term" value="P:carbohydrate metabolic process"/>
    <property type="evidence" value="ECO:0007669"/>
    <property type="project" value="InterPro"/>
</dbReference>
<dbReference type="EMBL" id="WKKH01000035">
    <property type="protein sequence ID" value="MRX77958.1"/>
    <property type="molecule type" value="Genomic_DNA"/>
</dbReference>
<dbReference type="Gene3D" id="3.20.20.370">
    <property type="entry name" value="Glycoside hydrolase/deacetylase"/>
    <property type="match status" value="1"/>
</dbReference>
<reference evidence="2 3" key="1">
    <citation type="submission" date="2019-11" db="EMBL/GenBank/DDBJ databases">
        <title>Pedobacter petrophilus genome.</title>
        <authorList>
            <person name="Feldbauer M.J."/>
            <person name="Newman J.D."/>
        </authorList>
    </citation>
    <scope>NUCLEOTIDE SEQUENCE [LARGE SCALE GENOMIC DNA]</scope>
    <source>
        <strain evidence="2 3">LMG 29686</strain>
    </source>
</reference>
<accession>A0A7K0G2B7</accession>
<dbReference type="GO" id="GO:0016810">
    <property type="term" value="F:hydrolase activity, acting on carbon-nitrogen (but not peptide) bonds"/>
    <property type="evidence" value="ECO:0007669"/>
    <property type="project" value="InterPro"/>
</dbReference>
<dbReference type="PANTHER" id="PTHR47561:SF1">
    <property type="entry name" value="POLYSACCHARIDE DEACETYLASE FAMILY PROTEIN (AFU_ORTHOLOGUE AFUA_6G05030)"/>
    <property type="match status" value="1"/>
</dbReference>
<dbReference type="SUPFAM" id="SSF88713">
    <property type="entry name" value="Glycoside hydrolase/deacetylase"/>
    <property type="match status" value="1"/>
</dbReference>
<name>A0A7K0G2B7_9SPHI</name>
<dbReference type="OrthoDB" id="9806342at2"/>
<dbReference type="Pfam" id="PF01522">
    <property type="entry name" value="Polysacc_deac_1"/>
    <property type="match status" value="1"/>
</dbReference>
<dbReference type="InterPro" id="IPR045235">
    <property type="entry name" value="PuuE_HpPgdA-like"/>
</dbReference>
<dbReference type="RefSeq" id="WP_154282368.1">
    <property type="nucleotide sequence ID" value="NZ_JBHUJQ010000001.1"/>
</dbReference>
<dbReference type="InterPro" id="IPR011330">
    <property type="entry name" value="Glyco_hydro/deAcase_b/a-brl"/>
</dbReference>
<proteinExistence type="predicted"/>
<evidence type="ECO:0000313" key="2">
    <source>
        <dbReference type="EMBL" id="MRX77958.1"/>
    </source>
</evidence>
<dbReference type="CDD" id="cd10941">
    <property type="entry name" value="CE4_PuuE_HpPgdA_like_2"/>
    <property type="match status" value="1"/>
</dbReference>
<gene>
    <name evidence="2" type="ORF">GJU39_17905</name>
</gene>
<dbReference type="AlphaFoldDB" id="A0A7K0G2B7"/>